<dbReference type="EMBL" id="LBSX01000008">
    <property type="protein sequence ID" value="KKQ27535.1"/>
    <property type="molecule type" value="Genomic_DNA"/>
</dbReference>
<sequence>MDKKYLIVGTITALILVGAACNKTTNNIPAPQTTKQETTQKTITTEKQINTPDSQFEISANIKINDDVKNKATVSIPVAKPTLVNKGENSENCLDQKCFEKKFTNCQKATFLAKVEGFEAEYLYTITGPKDGKCEMKTKYTKNPDPEWTNKEMICLYDNQKPFLTATDELMNQLIMQKNNSICSGDLAKILTSL</sequence>
<reference evidence="1 2" key="1">
    <citation type="journal article" date="2015" name="Nature">
        <title>rRNA introns, odd ribosomes, and small enigmatic genomes across a large radiation of phyla.</title>
        <authorList>
            <person name="Brown C.T."/>
            <person name="Hug L.A."/>
            <person name="Thomas B.C."/>
            <person name="Sharon I."/>
            <person name="Castelle C.J."/>
            <person name="Singh A."/>
            <person name="Wilkins M.J."/>
            <person name="Williams K.H."/>
            <person name="Banfield J.F."/>
        </authorList>
    </citation>
    <scope>NUCLEOTIDE SEQUENCE [LARGE SCALE GENOMIC DNA]</scope>
</reference>
<name>A0A0G0GN00_9BACT</name>
<organism evidence="1 2">
    <name type="scientific">Candidatus Magasanikbacteria bacterium GW2011_GWC2_37_14</name>
    <dbReference type="NCBI Taxonomy" id="1619046"/>
    <lineage>
        <taxon>Bacteria</taxon>
        <taxon>Candidatus Magasanikiibacteriota</taxon>
    </lineage>
</organism>
<proteinExistence type="predicted"/>
<dbReference type="STRING" id="1619046.US42_C0008G0046"/>
<dbReference type="Proteomes" id="UP000034849">
    <property type="component" value="Unassembled WGS sequence"/>
</dbReference>
<comment type="caution">
    <text evidence="1">The sequence shown here is derived from an EMBL/GenBank/DDBJ whole genome shotgun (WGS) entry which is preliminary data.</text>
</comment>
<gene>
    <name evidence="1" type="ORF">US42_C0008G0046</name>
</gene>
<dbReference type="AlphaFoldDB" id="A0A0G0GN00"/>
<accession>A0A0G0GN00</accession>
<evidence type="ECO:0000313" key="1">
    <source>
        <dbReference type="EMBL" id="KKQ27535.1"/>
    </source>
</evidence>
<protein>
    <submittedName>
        <fullName evidence="1">Uncharacterized protein</fullName>
    </submittedName>
</protein>
<dbReference type="PROSITE" id="PS51257">
    <property type="entry name" value="PROKAR_LIPOPROTEIN"/>
    <property type="match status" value="1"/>
</dbReference>
<evidence type="ECO:0000313" key="2">
    <source>
        <dbReference type="Proteomes" id="UP000034849"/>
    </source>
</evidence>